<keyword evidence="3" id="KW-1185">Reference proteome</keyword>
<comment type="caution">
    <text evidence="2">The sequence shown here is derived from an EMBL/GenBank/DDBJ whole genome shotgun (WGS) entry which is preliminary data.</text>
</comment>
<evidence type="ECO:0000313" key="2">
    <source>
        <dbReference type="EMBL" id="OUE04244.1"/>
    </source>
</evidence>
<protein>
    <submittedName>
        <fullName evidence="2">Uncharacterized protein</fullName>
    </submittedName>
</protein>
<evidence type="ECO:0000313" key="3">
    <source>
        <dbReference type="Proteomes" id="UP000195062"/>
    </source>
</evidence>
<dbReference type="AlphaFoldDB" id="A0A251XL85"/>
<dbReference type="Proteomes" id="UP000195062">
    <property type="component" value="Unassembled WGS sequence"/>
</dbReference>
<reference evidence="2 3" key="1">
    <citation type="submission" date="2016-08" db="EMBL/GenBank/DDBJ databases">
        <title>Genome sequence of Clavibacter michiganensis subsp. michiganensis strain CASJ007.</title>
        <authorList>
            <person name="Thapa S.P."/>
            <person name="Coaker G."/>
        </authorList>
    </citation>
    <scope>NUCLEOTIDE SEQUENCE [LARGE SCALE GENOMIC DNA]</scope>
    <source>
        <strain evidence="2">CASJ007</strain>
    </source>
</reference>
<dbReference type="EMBL" id="MDHH01000001">
    <property type="protein sequence ID" value="OUE04244.1"/>
    <property type="molecule type" value="Genomic_DNA"/>
</dbReference>
<name>A0A251XL85_CLAMM</name>
<evidence type="ECO:0000256" key="1">
    <source>
        <dbReference type="SAM" id="MobiDB-lite"/>
    </source>
</evidence>
<proteinExistence type="predicted"/>
<organism evidence="2 3">
    <name type="scientific">Clavibacter michiganensis subsp. michiganensis</name>
    <dbReference type="NCBI Taxonomy" id="33013"/>
    <lineage>
        <taxon>Bacteria</taxon>
        <taxon>Bacillati</taxon>
        <taxon>Actinomycetota</taxon>
        <taxon>Actinomycetes</taxon>
        <taxon>Micrococcales</taxon>
        <taxon>Microbacteriaceae</taxon>
        <taxon>Clavibacter</taxon>
    </lineage>
</organism>
<sequence length="97" mass="9509">MPGSVAPPSATTRPPTTSAIALPNGNAARVASTACRPERAQRVKSAVMVPESAKSATTRVTAAPKLSAPAPAAGAVCSSAPPDLVATMTTATAPSTR</sequence>
<gene>
    <name evidence="2" type="ORF">CMMCAS07_04810</name>
</gene>
<accession>A0A251XL85</accession>
<feature type="region of interest" description="Disordered" evidence="1">
    <location>
        <begin position="1"/>
        <end position="21"/>
    </location>
</feature>